<dbReference type="AlphaFoldDB" id="A0A1B8GQY4"/>
<reference evidence="2 3" key="1">
    <citation type="submission" date="2016-03" db="EMBL/GenBank/DDBJ databases">
        <title>Comparative genomics of Pseudogymnoascus destructans, the fungus causing white-nose syndrome of bats.</title>
        <authorList>
            <person name="Palmer J.M."/>
            <person name="Drees K.P."/>
            <person name="Foster J.T."/>
            <person name="Lindner D.L."/>
        </authorList>
    </citation>
    <scope>NUCLEOTIDE SEQUENCE [LARGE SCALE GENOMIC DNA]</scope>
    <source>
        <strain evidence="2 3">UAMH 10579</strain>
    </source>
</reference>
<gene>
    <name evidence="2" type="ORF">VE01_03233</name>
</gene>
<feature type="chain" id="PRO_5008608885" evidence="1">
    <location>
        <begin position="20"/>
        <end position="102"/>
    </location>
</feature>
<evidence type="ECO:0000313" key="2">
    <source>
        <dbReference type="EMBL" id="OBT98248.1"/>
    </source>
</evidence>
<keyword evidence="3" id="KW-1185">Reference proteome</keyword>
<keyword evidence="1" id="KW-0732">Signal</keyword>
<evidence type="ECO:0000313" key="3">
    <source>
        <dbReference type="Proteomes" id="UP000091956"/>
    </source>
</evidence>
<protein>
    <submittedName>
        <fullName evidence="2">Uncharacterized protein</fullName>
    </submittedName>
</protein>
<sequence length="102" mass="11256">MLFTPLKVAVAIYAIGTTATELTCWPKNDFKGPISGTYNLNSGWQNARNCQSARWSTGTNNPNCIWIKGSSGQKSWSARTNNFPTDIFKDIGYDSQVREAAC</sequence>
<dbReference type="GeneID" id="28836619"/>
<dbReference type="RefSeq" id="XP_018131981.1">
    <property type="nucleotide sequence ID" value="XM_018272729.2"/>
</dbReference>
<organism evidence="2 3">
    <name type="scientific">Pseudogymnoascus verrucosus</name>
    <dbReference type="NCBI Taxonomy" id="342668"/>
    <lineage>
        <taxon>Eukaryota</taxon>
        <taxon>Fungi</taxon>
        <taxon>Dikarya</taxon>
        <taxon>Ascomycota</taxon>
        <taxon>Pezizomycotina</taxon>
        <taxon>Leotiomycetes</taxon>
        <taxon>Thelebolales</taxon>
        <taxon>Thelebolaceae</taxon>
        <taxon>Pseudogymnoascus</taxon>
    </lineage>
</organism>
<dbReference type="EMBL" id="KV460217">
    <property type="protein sequence ID" value="OBT98248.1"/>
    <property type="molecule type" value="Genomic_DNA"/>
</dbReference>
<proteinExistence type="predicted"/>
<reference evidence="3" key="2">
    <citation type="journal article" date="2018" name="Nat. Commun.">
        <title>Extreme sensitivity to ultraviolet light in the fungal pathogen causing white-nose syndrome of bats.</title>
        <authorList>
            <person name="Palmer J.M."/>
            <person name="Drees K.P."/>
            <person name="Foster J.T."/>
            <person name="Lindner D.L."/>
        </authorList>
    </citation>
    <scope>NUCLEOTIDE SEQUENCE [LARGE SCALE GENOMIC DNA]</scope>
    <source>
        <strain evidence="3">UAMH 10579</strain>
    </source>
</reference>
<evidence type="ECO:0000256" key="1">
    <source>
        <dbReference type="SAM" id="SignalP"/>
    </source>
</evidence>
<accession>A0A1B8GQY4</accession>
<feature type="signal peptide" evidence="1">
    <location>
        <begin position="1"/>
        <end position="19"/>
    </location>
</feature>
<name>A0A1B8GQY4_9PEZI</name>
<dbReference type="Proteomes" id="UP000091956">
    <property type="component" value="Unassembled WGS sequence"/>
</dbReference>